<accession>A0ABW8KGR1</accession>
<evidence type="ECO:0000256" key="1">
    <source>
        <dbReference type="SAM" id="SignalP"/>
    </source>
</evidence>
<dbReference type="RefSeq" id="WP_404537164.1">
    <property type="nucleotide sequence ID" value="NZ_JADIKL010000003.1"/>
</dbReference>
<keyword evidence="1" id="KW-0732">Signal</keyword>
<organism evidence="2 3">
    <name type="scientific">Dyella agri</name>
    <dbReference type="NCBI Taxonomy" id="1926869"/>
    <lineage>
        <taxon>Bacteria</taxon>
        <taxon>Pseudomonadati</taxon>
        <taxon>Pseudomonadota</taxon>
        <taxon>Gammaproteobacteria</taxon>
        <taxon>Lysobacterales</taxon>
        <taxon>Rhodanobacteraceae</taxon>
        <taxon>Dyella</taxon>
    </lineage>
</organism>
<protein>
    <submittedName>
        <fullName evidence="2">Uncharacterized protein</fullName>
    </submittedName>
</protein>
<proteinExistence type="predicted"/>
<dbReference type="EMBL" id="JADIKL010000003">
    <property type="protein sequence ID" value="MFK2930342.1"/>
    <property type="molecule type" value="Genomic_DNA"/>
</dbReference>
<gene>
    <name evidence="2" type="ORF">ISP14_05990</name>
</gene>
<reference evidence="2 3" key="1">
    <citation type="submission" date="2020-10" db="EMBL/GenBank/DDBJ databases">
        <title>Phylogeny of dyella-like bacteria.</title>
        <authorList>
            <person name="Fu J."/>
        </authorList>
    </citation>
    <scope>NUCLEOTIDE SEQUENCE [LARGE SCALE GENOMIC DNA]</scope>
    <source>
        <strain evidence="2 3">DKC-1</strain>
    </source>
</reference>
<evidence type="ECO:0000313" key="3">
    <source>
        <dbReference type="Proteomes" id="UP001620397"/>
    </source>
</evidence>
<sequence length="216" mass="21954">MKYRTLACTLGLVLALPFACTAAPAMPATAPQATAAAAAPKLHAALRGLWHGHIVHTRAYAMAVKAGNQAAAAKAADDVVANAKQIAHAVAGFYGADAGKGMLQLLAGHWAGVKALTDAEHAGDKAASDKAMQALSANAGAIAKFLAGANPANWPEATVRGLLLEHVADHHTQVGEIMSGDTAAEAKTWAGMQEHMDMIADALAGGIAQQFPAKAQ</sequence>
<dbReference type="Proteomes" id="UP001620397">
    <property type="component" value="Unassembled WGS sequence"/>
</dbReference>
<feature type="signal peptide" evidence="1">
    <location>
        <begin position="1"/>
        <end position="22"/>
    </location>
</feature>
<evidence type="ECO:0000313" key="2">
    <source>
        <dbReference type="EMBL" id="MFK2930342.1"/>
    </source>
</evidence>
<keyword evidence="3" id="KW-1185">Reference proteome</keyword>
<comment type="caution">
    <text evidence="2">The sequence shown here is derived from an EMBL/GenBank/DDBJ whole genome shotgun (WGS) entry which is preliminary data.</text>
</comment>
<name>A0ABW8KGR1_9GAMM</name>
<feature type="chain" id="PRO_5045852890" evidence="1">
    <location>
        <begin position="23"/>
        <end position="216"/>
    </location>
</feature>